<evidence type="ECO:0000256" key="1">
    <source>
        <dbReference type="ARBA" id="ARBA00022908"/>
    </source>
</evidence>
<dbReference type="InterPro" id="IPR006118">
    <property type="entry name" value="Recombinase_CS"/>
</dbReference>
<keyword evidence="2" id="KW-0238">DNA-binding</keyword>
<evidence type="ECO:0000256" key="3">
    <source>
        <dbReference type="ARBA" id="ARBA00023172"/>
    </source>
</evidence>
<reference evidence="7" key="1">
    <citation type="journal article" date="2012" name="Science">
        <title>Fermentation, hydrogen, and sulfur metabolism in multiple uncultivated bacterial phyla.</title>
        <authorList>
            <person name="Wrighton K.C."/>
            <person name="Thomas B.C."/>
            <person name="Sharon I."/>
            <person name="Miller C.S."/>
            <person name="Castelle C.J."/>
            <person name="VerBerkmoes N.C."/>
            <person name="Wilkins M.J."/>
            <person name="Hettich R.L."/>
            <person name="Lipton M.S."/>
            <person name="Williams K.H."/>
            <person name="Long P.E."/>
            <person name="Banfield J.F."/>
        </authorList>
    </citation>
    <scope>NUCLEOTIDE SEQUENCE [LARGE SCALE GENOMIC DNA]</scope>
</reference>
<dbReference type="AlphaFoldDB" id="K1XIS0"/>
<evidence type="ECO:0000313" key="7">
    <source>
        <dbReference type="EMBL" id="EKD25081.1"/>
    </source>
</evidence>
<keyword evidence="3" id="KW-0233">DNA recombination</keyword>
<dbReference type="InterPro" id="IPR025827">
    <property type="entry name" value="Zn_ribbon_recom_dom"/>
</dbReference>
<evidence type="ECO:0000259" key="6">
    <source>
        <dbReference type="PROSITE" id="PS51736"/>
    </source>
</evidence>
<dbReference type="PROSITE" id="PS51736">
    <property type="entry name" value="RECOMBINASES_3"/>
    <property type="match status" value="1"/>
</dbReference>
<dbReference type="CDD" id="cd00338">
    <property type="entry name" value="Ser_Recombinase"/>
    <property type="match status" value="1"/>
</dbReference>
<name>K1XIS0_9BACT</name>
<proteinExistence type="predicted"/>
<dbReference type="InterPro" id="IPR036162">
    <property type="entry name" value="Resolvase-like_N_sf"/>
</dbReference>
<dbReference type="InterPro" id="IPR006119">
    <property type="entry name" value="Resolv_N"/>
</dbReference>
<comment type="caution">
    <text evidence="7">The sequence shown here is derived from an EMBL/GenBank/DDBJ whole genome shotgun (WGS) entry which is preliminary data.</text>
</comment>
<dbReference type="SMART" id="SM00857">
    <property type="entry name" value="Resolvase"/>
    <property type="match status" value="1"/>
</dbReference>
<keyword evidence="1" id="KW-0229">DNA integration</keyword>
<feature type="active site" description="O-(5'-phospho-DNA)-serine intermediate" evidence="4 5">
    <location>
        <position position="47"/>
    </location>
</feature>
<sequence length="602" mass="70803">MKDYSKKRKTPKNPLMDFDLWLSKAVKPTTKTEQPQNFRAIVYVRVSSERQAKEWHWLEGQAESGKTWCRLNGDMPVDKTFKDEGISWKIMDRKGLIDAIEYLEKQNKKYTKITHFVCTEICRIARPEDREEGTALIARIEATGAKIVTTLEHRDTSTDEGKLMDEIKLSIGTYERKKIMKRARNWRISRALQGFRPFPTLPVGYKKEGQGQTAIVIKDDFKAGIIKEGLELFACNVLITRADLLEFFRDKWLTTNEKNYKGKLWSSFIEKTFLLHRLFFYAGYIFYPDWDINEPIEWRQPAITSLDVIYKIIEKLQKGSLLKRNPRRVEMSAEFPLRGVIYCPACHRKLTSWYSKSWTGNKFAYYGCSYKDCTARENIPKEMLENDFKDLLNKYKLPDDFLPAFKIILKEEREASKQNEHSLRDKKMGMKVNTENKMKDIWDAMMKTKNVDLYANLEKERAELNSEKLVLEDDLSNDAYTEQEYMELYEKTLWIITNPLAFWTLGNAEIKQLLLAVRFGWKLYYNKKSGYRTNDTWLLNYLLGILGTNKTHLLGWLGIEPRTTGLKGHCSTDWATTPKQKSQNDKMNCPSRRSRMFPRWIL</sequence>
<dbReference type="GO" id="GO:0003677">
    <property type="term" value="F:DNA binding"/>
    <property type="evidence" value="ECO:0007669"/>
    <property type="project" value="UniProtKB-KW"/>
</dbReference>
<dbReference type="PROSITE" id="PS00397">
    <property type="entry name" value="RECOMBINASES_1"/>
    <property type="match status" value="1"/>
</dbReference>
<dbReference type="GO" id="GO:0015074">
    <property type="term" value="P:DNA integration"/>
    <property type="evidence" value="ECO:0007669"/>
    <property type="project" value="UniProtKB-KW"/>
</dbReference>
<protein>
    <submittedName>
        <fullName evidence="7">Resolvase-like protein</fullName>
    </submittedName>
</protein>
<dbReference type="EMBL" id="AMFJ01036128">
    <property type="protein sequence ID" value="EKD25081.1"/>
    <property type="molecule type" value="Genomic_DNA"/>
</dbReference>
<dbReference type="Gene3D" id="3.40.50.1390">
    <property type="entry name" value="Resolvase, N-terminal catalytic domain"/>
    <property type="match status" value="1"/>
</dbReference>
<evidence type="ECO:0000256" key="4">
    <source>
        <dbReference type="PIRSR" id="PIRSR606118-50"/>
    </source>
</evidence>
<evidence type="ECO:0000256" key="5">
    <source>
        <dbReference type="PROSITE-ProRule" id="PRU10137"/>
    </source>
</evidence>
<evidence type="ECO:0000256" key="2">
    <source>
        <dbReference type="ARBA" id="ARBA00023125"/>
    </source>
</evidence>
<accession>K1XIS0</accession>
<dbReference type="Pfam" id="PF13408">
    <property type="entry name" value="Zn_ribbon_recom"/>
    <property type="match status" value="1"/>
</dbReference>
<feature type="domain" description="Resolvase/invertase-type recombinase catalytic" evidence="6">
    <location>
        <begin position="39"/>
        <end position="194"/>
    </location>
</feature>
<dbReference type="Pfam" id="PF00239">
    <property type="entry name" value="Resolvase"/>
    <property type="match status" value="1"/>
</dbReference>
<dbReference type="GO" id="GO:0000150">
    <property type="term" value="F:DNA strand exchange activity"/>
    <property type="evidence" value="ECO:0007669"/>
    <property type="project" value="InterPro"/>
</dbReference>
<organism evidence="7">
    <name type="scientific">uncultured bacterium</name>
    <name type="common">gcode 4</name>
    <dbReference type="NCBI Taxonomy" id="1234023"/>
    <lineage>
        <taxon>Bacteria</taxon>
        <taxon>environmental samples</taxon>
    </lineage>
</organism>
<gene>
    <name evidence="7" type="ORF">ACD_80C00121G0009</name>
</gene>
<dbReference type="PANTHER" id="PTHR30461:SF2">
    <property type="entry name" value="SERINE RECOMBINASE PINE-RELATED"/>
    <property type="match status" value="1"/>
</dbReference>
<dbReference type="SUPFAM" id="SSF53041">
    <property type="entry name" value="Resolvase-like"/>
    <property type="match status" value="1"/>
</dbReference>
<dbReference type="InterPro" id="IPR050639">
    <property type="entry name" value="SSR_resolvase"/>
</dbReference>
<dbReference type="PANTHER" id="PTHR30461">
    <property type="entry name" value="DNA-INVERTASE FROM LAMBDOID PROPHAGE"/>
    <property type="match status" value="1"/>
</dbReference>